<protein>
    <submittedName>
        <fullName evidence="1">DUF4303 domain-containing protein</fullName>
    </submittedName>
</protein>
<name>A0A5C0AYI7_9BURK</name>
<dbReference type="AlphaFoldDB" id="A0A5C0AYI7"/>
<evidence type="ECO:0000313" key="1">
    <source>
        <dbReference type="EMBL" id="QEI06756.1"/>
    </source>
</evidence>
<keyword evidence="2" id="KW-1185">Reference proteome</keyword>
<dbReference type="EMBL" id="CP043046">
    <property type="protein sequence ID" value="QEI06756.1"/>
    <property type="molecule type" value="Genomic_DNA"/>
</dbReference>
<evidence type="ECO:0000313" key="2">
    <source>
        <dbReference type="Proteomes" id="UP000325161"/>
    </source>
</evidence>
<dbReference type="Proteomes" id="UP000325161">
    <property type="component" value="Chromosome"/>
</dbReference>
<dbReference type="Pfam" id="PF14136">
    <property type="entry name" value="DUF4303"/>
    <property type="match status" value="1"/>
</dbReference>
<dbReference type="RefSeq" id="WP_148815682.1">
    <property type="nucleotide sequence ID" value="NZ_CP043046.1"/>
</dbReference>
<dbReference type="InterPro" id="IPR025409">
    <property type="entry name" value="DUF4303"/>
</dbReference>
<organism evidence="1 2">
    <name type="scientific">Pigmentiphaga aceris</name>
    <dbReference type="NCBI Taxonomy" id="1940612"/>
    <lineage>
        <taxon>Bacteria</taxon>
        <taxon>Pseudomonadati</taxon>
        <taxon>Pseudomonadota</taxon>
        <taxon>Betaproteobacteria</taxon>
        <taxon>Burkholderiales</taxon>
        <taxon>Alcaligenaceae</taxon>
        <taxon>Pigmentiphaga</taxon>
    </lineage>
</organism>
<reference evidence="1 2" key="1">
    <citation type="submission" date="2019-08" db="EMBL/GenBank/DDBJ databases">
        <title>Amphibian skin-associated Pigmentiphaga: genome sequence and occurrence across geography and hosts.</title>
        <authorList>
            <person name="Bletz M.C."/>
            <person name="Bunk B."/>
            <person name="Sproeer C."/>
            <person name="Biwer P."/>
            <person name="Reiter S."/>
            <person name="Rabemananjara F.C.E."/>
            <person name="Schulz S."/>
            <person name="Overmann J."/>
            <person name="Vences M."/>
        </authorList>
    </citation>
    <scope>NUCLEOTIDE SEQUENCE [LARGE SCALE GENOMIC DNA]</scope>
    <source>
        <strain evidence="1 2">Mada1488</strain>
    </source>
</reference>
<sequence length="179" mass="20145">MNWNELENEVYAAAKEVFVNVQNAHPNEQFYAFALYTDSGAMTICPAANSVEGLTRELANDETDPDGEEAAYYRWATSEWAYESWQADSFNDICTKLGDIPESEDFAHTQAKVYEVMTNALARLSKEGVFKPQSSGDAPVLFVTLTDDDEAEDVENRSAKVLNSPEVFEKFVNRFGREQ</sequence>
<accession>A0A5C0AYI7</accession>
<dbReference type="KEGG" id="pacr:FXN63_13625"/>
<proteinExistence type="predicted"/>
<dbReference type="OrthoDB" id="2618657at2"/>
<gene>
    <name evidence="1" type="ORF">FXN63_13625</name>
</gene>